<dbReference type="AlphaFoldDB" id="T0J998"/>
<dbReference type="Pfam" id="PF01011">
    <property type="entry name" value="PQQ"/>
    <property type="match status" value="1"/>
</dbReference>
<dbReference type="PROSITE" id="PS51318">
    <property type="entry name" value="TAT"/>
    <property type="match status" value="1"/>
</dbReference>
<dbReference type="PANTHER" id="PTHR32303:SF4">
    <property type="entry name" value="QUINOPROTEIN GLUCOSE DEHYDROGENASE"/>
    <property type="match status" value="1"/>
</dbReference>
<comment type="similarity">
    <text evidence="2">Belongs to the bacterial PQQ dehydrogenase family.</text>
</comment>
<comment type="caution">
    <text evidence="5">The sequence shown here is derived from an EMBL/GenBank/DDBJ whole genome shotgun (WGS) entry which is preliminary data.</text>
</comment>
<dbReference type="SMART" id="SM00564">
    <property type="entry name" value="PQQ"/>
    <property type="match status" value="3"/>
</dbReference>
<gene>
    <name evidence="5" type="ORF">M529_04575</name>
</gene>
<dbReference type="InterPro" id="IPR018391">
    <property type="entry name" value="PQQ_b-propeller_rpt"/>
</dbReference>
<reference evidence="5 6" key="1">
    <citation type="journal article" date="2013" name="Genome Announc.">
        <title>Draft Genome Sequence of Sphingobium ummariense Strain RL-3, a Hexachlorocyclohexane-Degrading Bacterium.</title>
        <authorList>
            <person name="Kohli P."/>
            <person name="Dua A."/>
            <person name="Sangwan N."/>
            <person name="Oldach P."/>
            <person name="Khurana J.P."/>
            <person name="Lal R."/>
        </authorList>
    </citation>
    <scope>NUCLEOTIDE SEQUENCE [LARGE SCALE GENOMIC DNA]</scope>
    <source>
        <strain evidence="5 6">RL-3</strain>
    </source>
</reference>
<evidence type="ECO:0000313" key="5">
    <source>
        <dbReference type="EMBL" id="EQB33397.1"/>
    </source>
</evidence>
<keyword evidence="6" id="KW-1185">Reference proteome</keyword>
<dbReference type="RefSeq" id="WP_021316861.1">
    <property type="nucleotide sequence ID" value="NZ_AUWY01000041.1"/>
</dbReference>
<dbReference type="InterPro" id="IPR006311">
    <property type="entry name" value="TAT_signal"/>
</dbReference>
<protein>
    <recommendedName>
        <fullName evidence="4">Pyrrolo-quinoline quinone repeat domain-containing protein</fullName>
    </recommendedName>
</protein>
<dbReference type="GO" id="GO:0016491">
    <property type="term" value="F:oxidoreductase activity"/>
    <property type="evidence" value="ECO:0007669"/>
    <property type="project" value="UniProtKB-KW"/>
</dbReference>
<evidence type="ECO:0000256" key="3">
    <source>
        <dbReference type="ARBA" id="ARBA00023002"/>
    </source>
</evidence>
<name>T0J998_9SPHN</name>
<dbReference type="InterPro" id="IPR011047">
    <property type="entry name" value="Quinoprotein_ADH-like_sf"/>
</dbReference>
<evidence type="ECO:0000259" key="4">
    <source>
        <dbReference type="Pfam" id="PF01011"/>
    </source>
</evidence>
<feature type="domain" description="Pyrrolo-quinoline quinone repeat" evidence="4">
    <location>
        <begin position="42"/>
        <end position="504"/>
    </location>
</feature>
<evidence type="ECO:0000256" key="2">
    <source>
        <dbReference type="ARBA" id="ARBA00008156"/>
    </source>
</evidence>
<dbReference type="Gene3D" id="2.140.10.10">
    <property type="entry name" value="Quinoprotein alcohol dehydrogenase-like superfamily"/>
    <property type="match status" value="1"/>
</dbReference>
<feature type="non-terminal residue" evidence="5">
    <location>
        <position position="534"/>
    </location>
</feature>
<dbReference type="InterPro" id="IPR002372">
    <property type="entry name" value="PQQ_rpt_dom"/>
</dbReference>
<dbReference type="PANTHER" id="PTHR32303">
    <property type="entry name" value="QUINOPROTEIN ALCOHOL DEHYDROGENASE (CYTOCHROME C)"/>
    <property type="match status" value="1"/>
</dbReference>
<keyword evidence="3" id="KW-0560">Oxidoreductase</keyword>
<sequence length="534" mass="58328">MIHDITRRKLLGGTAAAVAAIGLDPVKKAVAATPAGGPDTEWRHYAADQANTRYSPLAQINADNFGDLQVAWSFKTDVLGARKEYQFEPTPLLVKGRLFLTAGSRRDCIAVDAETGELLWMFRKDEGQRALNSPRQLSGHGCSYWTDGTKERILFVTIGYQLVSLDAATGIPDPEFGTNGIVDLKKDFDQEIDPDTSDVGLHATPLIARDVVVVGAAHTAGDVPAVRKNVKGYVRGFDVRTGKRKWIFHTIPKKGEFGYDTWLNGDADEAGNGGVWAEMSADEELGLVYVPVELPTGDEMGLFRRGDALFGETLVALDIDTGERRWHYQLVHHGLWDRDIPCAPILCDIPVKGKIVKALAQPTKQCFLYVLDRTNGKPIWPIVERKVEAGDVPGEWYAKTQPFPTKPPAYDVQGVTIDDLIDFTPELRAEAVEFVKQYKIGPLFTPPVVSKPGRWGTISVPGVQGGTNWPGGCYDPETHMVYVYSKTQPSLMGIIPNTDMAVSEFPQVHGVAGVNPRPQVAMGAARPSPAGASR</sequence>
<evidence type="ECO:0000313" key="6">
    <source>
        <dbReference type="Proteomes" id="UP000015523"/>
    </source>
</evidence>
<comment type="cofactor">
    <cofactor evidence="1">
        <name>pyrroloquinoline quinone</name>
        <dbReference type="ChEBI" id="CHEBI:58442"/>
    </cofactor>
</comment>
<organism evidence="5 6">
    <name type="scientific">Sphingobium ummariense RL-3</name>
    <dbReference type="NCBI Taxonomy" id="1346791"/>
    <lineage>
        <taxon>Bacteria</taxon>
        <taxon>Pseudomonadati</taxon>
        <taxon>Pseudomonadota</taxon>
        <taxon>Alphaproteobacteria</taxon>
        <taxon>Sphingomonadales</taxon>
        <taxon>Sphingomonadaceae</taxon>
        <taxon>Sphingobium</taxon>
    </lineage>
</organism>
<dbReference type="eggNOG" id="COG4993">
    <property type="taxonomic scope" value="Bacteria"/>
</dbReference>
<evidence type="ECO:0000256" key="1">
    <source>
        <dbReference type="ARBA" id="ARBA00001931"/>
    </source>
</evidence>
<dbReference type="EMBL" id="AUWY01000041">
    <property type="protein sequence ID" value="EQB33397.1"/>
    <property type="molecule type" value="Genomic_DNA"/>
</dbReference>
<accession>T0J998</accession>
<dbReference type="SUPFAM" id="SSF50998">
    <property type="entry name" value="Quinoprotein alcohol dehydrogenase-like"/>
    <property type="match status" value="1"/>
</dbReference>
<dbReference type="STRING" id="1346791.M529_04575"/>
<proteinExistence type="inferred from homology"/>
<dbReference type="Proteomes" id="UP000015523">
    <property type="component" value="Unassembled WGS sequence"/>
</dbReference>